<evidence type="ECO:0000259" key="4">
    <source>
        <dbReference type="PROSITE" id="PS51118"/>
    </source>
</evidence>
<dbReference type="PROSITE" id="PS51118">
    <property type="entry name" value="HTH_HXLR"/>
    <property type="match status" value="1"/>
</dbReference>
<dbReference type="AlphaFoldDB" id="A0A1I5BUW9"/>
<accession>A0A1I5BUW9</accession>
<evidence type="ECO:0000313" key="5">
    <source>
        <dbReference type="EMBL" id="SFN78483.1"/>
    </source>
</evidence>
<evidence type="ECO:0000256" key="2">
    <source>
        <dbReference type="ARBA" id="ARBA00023125"/>
    </source>
</evidence>
<dbReference type="InterPro" id="IPR002577">
    <property type="entry name" value="HTH_HxlR"/>
</dbReference>
<dbReference type="InterPro" id="IPR036390">
    <property type="entry name" value="WH_DNA-bd_sf"/>
</dbReference>
<keyword evidence="1" id="KW-0805">Transcription regulation</keyword>
<organism evidence="5 6">
    <name type="scientific">Chryseobacterium oleae</name>
    <dbReference type="NCBI Taxonomy" id="491207"/>
    <lineage>
        <taxon>Bacteria</taxon>
        <taxon>Pseudomonadati</taxon>
        <taxon>Bacteroidota</taxon>
        <taxon>Flavobacteriia</taxon>
        <taxon>Flavobacteriales</taxon>
        <taxon>Weeksellaceae</taxon>
        <taxon>Chryseobacterium group</taxon>
        <taxon>Chryseobacterium</taxon>
    </lineage>
</organism>
<protein>
    <submittedName>
        <fullName evidence="5">Transcriptional regulator, HxlR family</fullName>
    </submittedName>
</protein>
<feature type="domain" description="HTH hxlR-type" evidence="4">
    <location>
        <begin position="9"/>
        <end position="116"/>
    </location>
</feature>
<dbReference type="SUPFAM" id="SSF46785">
    <property type="entry name" value="Winged helix' DNA-binding domain"/>
    <property type="match status" value="1"/>
</dbReference>
<dbReference type="PANTHER" id="PTHR33204:SF29">
    <property type="entry name" value="TRANSCRIPTIONAL REGULATOR"/>
    <property type="match status" value="1"/>
</dbReference>
<dbReference type="RefSeq" id="WP_090026859.1">
    <property type="nucleotide sequence ID" value="NZ_FOVD01000008.1"/>
</dbReference>
<dbReference type="Proteomes" id="UP000198769">
    <property type="component" value="Unassembled WGS sequence"/>
</dbReference>
<keyword evidence="3" id="KW-0804">Transcription</keyword>
<gene>
    <name evidence="5" type="ORF">SAMN05421594_4201</name>
</gene>
<keyword evidence="2" id="KW-0238">DNA-binding</keyword>
<reference evidence="6" key="1">
    <citation type="submission" date="2016-10" db="EMBL/GenBank/DDBJ databases">
        <authorList>
            <person name="Varghese N."/>
            <person name="Submissions S."/>
        </authorList>
    </citation>
    <scope>NUCLEOTIDE SEQUENCE [LARGE SCALE GENOMIC DNA]</scope>
    <source>
        <strain evidence="6">DSM 25575</strain>
    </source>
</reference>
<dbReference type="InterPro" id="IPR036388">
    <property type="entry name" value="WH-like_DNA-bd_sf"/>
</dbReference>
<proteinExistence type="predicted"/>
<sequence length="116" mass="13684">MKQEAAYVCTVKDQEDLKYLQDTLYVISGKWRAQVMVAIYNGNHRYREIAKSIPGITFRMLSKELKEMEMNKLVLREQDPDFPKTVTYNLTEYCASLYPLIQTMVKWAKSHREAIK</sequence>
<dbReference type="Pfam" id="PF01638">
    <property type="entry name" value="HxlR"/>
    <property type="match status" value="1"/>
</dbReference>
<evidence type="ECO:0000313" key="6">
    <source>
        <dbReference type="Proteomes" id="UP000198769"/>
    </source>
</evidence>
<evidence type="ECO:0000256" key="1">
    <source>
        <dbReference type="ARBA" id="ARBA00023015"/>
    </source>
</evidence>
<dbReference type="Gene3D" id="1.10.10.10">
    <property type="entry name" value="Winged helix-like DNA-binding domain superfamily/Winged helix DNA-binding domain"/>
    <property type="match status" value="1"/>
</dbReference>
<dbReference type="PANTHER" id="PTHR33204">
    <property type="entry name" value="TRANSCRIPTIONAL REGULATOR, MARR FAMILY"/>
    <property type="match status" value="1"/>
</dbReference>
<dbReference type="EMBL" id="FOVD01000008">
    <property type="protein sequence ID" value="SFN78483.1"/>
    <property type="molecule type" value="Genomic_DNA"/>
</dbReference>
<keyword evidence="6" id="KW-1185">Reference proteome</keyword>
<name>A0A1I5BUW9_CHROL</name>
<evidence type="ECO:0000256" key="3">
    <source>
        <dbReference type="ARBA" id="ARBA00023163"/>
    </source>
</evidence>
<dbReference type="GO" id="GO:0003677">
    <property type="term" value="F:DNA binding"/>
    <property type="evidence" value="ECO:0007669"/>
    <property type="project" value="UniProtKB-KW"/>
</dbReference>
<dbReference type="OrthoDB" id="769662at2"/>